<feature type="compositionally biased region" description="Low complexity" evidence="2">
    <location>
        <begin position="176"/>
        <end position="192"/>
    </location>
</feature>
<feature type="compositionally biased region" description="Pro residues" evidence="2">
    <location>
        <begin position="228"/>
        <end position="244"/>
    </location>
</feature>
<feature type="compositionally biased region" description="Pro residues" evidence="2">
    <location>
        <begin position="263"/>
        <end position="275"/>
    </location>
</feature>
<dbReference type="CDD" id="cd00060">
    <property type="entry name" value="FHA"/>
    <property type="match status" value="1"/>
</dbReference>
<dbReference type="Pfam" id="PF00498">
    <property type="entry name" value="FHA"/>
    <property type="match status" value="1"/>
</dbReference>
<evidence type="ECO:0000256" key="1">
    <source>
        <dbReference type="ARBA" id="ARBA00022553"/>
    </source>
</evidence>
<dbReference type="InterPro" id="IPR008984">
    <property type="entry name" value="SMAD_FHA_dom_sf"/>
</dbReference>
<feature type="compositionally biased region" description="Basic and acidic residues" evidence="2">
    <location>
        <begin position="248"/>
        <end position="262"/>
    </location>
</feature>
<dbReference type="SUPFAM" id="SSF49879">
    <property type="entry name" value="SMAD/FHA domain"/>
    <property type="match status" value="1"/>
</dbReference>
<sequence length="472" mass="49475">MKQSAEDWTRATVVPGPGEGTLARIGPVVLLVGSTDPEVVRPYVDHAQMVAANGGQGRQLVRGYALMLSTAVEQSPGFAALAPHSTGLAVFVDGDVVVTVGEERISGADSLAWVERLIPWPIDEVSVTLPGASQADPGSSYRLDGGVIQAGALVVPAGAPTGEPLTAAPVMADTAGGATTEEPVAEEAAAPATPAPAPAPSPDEPTDELTHMPASPVWPQAPEATPAPGAPEAPAPPPPPPAPEPVAADDHVHDHAGHDHPHPPAPAGRPLPPAQPDERIEFQSVLIDEIDDDDFEPLPIVDDPSVIQASGPAKEEVRGVYCKNRHFNDPRQLFCAVCGINMVQQTPVLVNGVRPPLGVVVLDDGSVFQLDTPYLLGRDPDADERVQAGTFRGLPIIDQSNQVSRVHARLELRGWDVVLVDNNSTNGTFVHVPKTPDWQRLPAGAEHVLVQGTRIRIGHRTLAFNTHAGSSS</sequence>
<comment type="caution">
    <text evidence="4">The sequence shown here is derived from an EMBL/GenBank/DDBJ whole genome shotgun (WGS) entry which is preliminary data.</text>
</comment>
<dbReference type="InterPro" id="IPR000253">
    <property type="entry name" value="FHA_dom"/>
</dbReference>
<name>A0A5B1LYC6_9ACTN</name>
<feature type="domain" description="FHA" evidence="3">
    <location>
        <begin position="374"/>
        <end position="435"/>
    </location>
</feature>
<dbReference type="Proteomes" id="UP000324351">
    <property type="component" value="Unassembled WGS sequence"/>
</dbReference>
<dbReference type="Gene3D" id="2.60.200.20">
    <property type="match status" value="1"/>
</dbReference>
<feature type="compositionally biased region" description="Pro residues" evidence="2">
    <location>
        <begin position="193"/>
        <end position="203"/>
    </location>
</feature>
<keyword evidence="1" id="KW-0597">Phosphoprotein</keyword>
<feature type="region of interest" description="Disordered" evidence="2">
    <location>
        <begin position="176"/>
        <end position="276"/>
    </location>
</feature>
<evidence type="ECO:0000259" key="3">
    <source>
        <dbReference type="PROSITE" id="PS50006"/>
    </source>
</evidence>
<dbReference type="AlphaFoldDB" id="A0A5B1LYC6"/>
<gene>
    <name evidence="4" type="ORF">F0U47_18025</name>
</gene>
<reference evidence="4 5" key="1">
    <citation type="submission" date="2019-09" db="EMBL/GenBank/DDBJ databases">
        <title>Nocardioides panacisoli sp. nov., isolated from the soil of a ginseng field.</title>
        <authorList>
            <person name="Cho C."/>
        </authorList>
    </citation>
    <scope>NUCLEOTIDE SEQUENCE [LARGE SCALE GENOMIC DNA]</scope>
    <source>
        <strain evidence="4 5">BN140041</strain>
    </source>
</reference>
<organism evidence="4 5">
    <name type="scientific">Nocardioides antri</name>
    <dbReference type="NCBI Taxonomy" id="2607659"/>
    <lineage>
        <taxon>Bacteria</taxon>
        <taxon>Bacillati</taxon>
        <taxon>Actinomycetota</taxon>
        <taxon>Actinomycetes</taxon>
        <taxon>Propionibacteriales</taxon>
        <taxon>Nocardioidaceae</taxon>
        <taxon>Nocardioides</taxon>
    </lineage>
</organism>
<dbReference type="PROSITE" id="PS50006">
    <property type="entry name" value="FHA_DOMAIN"/>
    <property type="match status" value="1"/>
</dbReference>
<proteinExistence type="predicted"/>
<dbReference type="EMBL" id="VUJW01000011">
    <property type="protein sequence ID" value="KAA1425682.1"/>
    <property type="molecule type" value="Genomic_DNA"/>
</dbReference>
<evidence type="ECO:0000313" key="4">
    <source>
        <dbReference type="EMBL" id="KAA1425682.1"/>
    </source>
</evidence>
<evidence type="ECO:0000313" key="5">
    <source>
        <dbReference type="Proteomes" id="UP000324351"/>
    </source>
</evidence>
<accession>A0A5B1LYC6</accession>
<dbReference type="SMART" id="SM00240">
    <property type="entry name" value="FHA"/>
    <property type="match status" value="1"/>
</dbReference>
<protein>
    <submittedName>
        <fullName evidence="4">FHA domain-containing protein</fullName>
    </submittedName>
</protein>
<keyword evidence="5" id="KW-1185">Reference proteome</keyword>
<evidence type="ECO:0000256" key="2">
    <source>
        <dbReference type="SAM" id="MobiDB-lite"/>
    </source>
</evidence>
<reference evidence="4 5" key="2">
    <citation type="submission" date="2019-09" db="EMBL/GenBank/DDBJ databases">
        <authorList>
            <person name="Jin C."/>
        </authorList>
    </citation>
    <scope>NUCLEOTIDE SEQUENCE [LARGE SCALE GENOMIC DNA]</scope>
    <source>
        <strain evidence="4 5">BN140041</strain>
    </source>
</reference>
<dbReference type="RefSeq" id="WP_149751868.1">
    <property type="nucleotide sequence ID" value="NZ_VUJW01000011.1"/>
</dbReference>